<feature type="domain" description="C2H2-type" evidence="13">
    <location>
        <begin position="950"/>
        <end position="972"/>
    </location>
</feature>
<evidence type="ECO:0000259" key="13">
    <source>
        <dbReference type="PROSITE" id="PS50157"/>
    </source>
</evidence>
<evidence type="ECO:0000256" key="7">
    <source>
        <dbReference type="ARBA" id="ARBA00023015"/>
    </source>
</evidence>
<feature type="domain" description="C2H2-type" evidence="13">
    <location>
        <begin position="765"/>
        <end position="787"/>
    </location>
</feature>
<feature type="domain" description="C2H2-type" evidence="13">
    <location>
        <begin position="1092"/>
        <end position="1119"/>
    </location>
</feature>
<feature type="domain" description="C2H2-type" evidence="13">
    <location>
        <begin position="504"/>
        <end position="527"/>
    </location>
</feature>
<keyword evidence="4" id="KW-0677">Repeat</keyword>
<feature type="domain" description="C2H2-type" evidence="13">
    <location>
        <begin position="290"/>
        <end position="318"/>
    </location>
</feature>
<keyword evidence="15" id="KW-1185">Reference proteome</keyword>
<organism evidence="14 15">
    <name type="scientific">Pararge aegeria aegeria</name>
    <dbReference type="NCBI Taxonomy" id="348720"/>
    <lineage>
        <taxon>Eukaryota</taxon>
        <taxon>Metazoa</taxon>
        <taxon>Ecdysozoa</taxon>
        <taxon>Arthropoda</taxon>
        <taxon>Hexapoda</taxon>
        <taxon>Insecta</taxon>
        <taxon>Pterygota</taxon>
        <taxon>Neoptera</taxon>
        <taxon>Endopterygota</taxon>
        <taxon>Lepidoptera</taxon>
        <taxon>Glossata</taxon>
        <taxon>Ditrysia</taxon>
        <taxon>Papilionoidea</taxon>
        <taxon>Nymphalidae</taxon>
        <taxon>Satyrinae</taxon>
        <taxon>Satyrini</taxon>
        <taxon>Parargina</taxon>
        <taxon>Pararge</taxon>
    </lineage>
</organism>
<feature type="domain" description="C2H2-type" evidence="13">
    <location>
        <begin position="1120"/>
        <end position="1142"/>
    </location>
</feature>
<evidence type="ECO:0000256" key="9">
    <source>
        <dbReference type="ARBA" id="ARBA00023163"/>
    </source>
</evidence>
<dbReference type="Pfam" id="PF12756">
    <property type="entry name" value="zf-C2H2_2"/>
    <property type="match status" value="1"/>
</dbReference>
<dbReference type="GO" id="GO:0005654">
    <property type="term" value="C:nucleoplasm"/>
    <property type="evidence" value="ECO:0007669"/>
    <property type="project" value="TreeGrafter"/>
</dbReference>
<comment type="subcellular location">
    <subcellularLocation>
        <location evidence="1">Nucleus</location>
    </subcellularLocation>
</comment>
<feature type="domain" description="C2H2-type" evidence="13">
    <location>
        <begin position="1434"/>
        <end position="1462"/>
    </location>
</feature>
<evidence type="ECO:0000256" key="2">
    <source>
        <dbReference type="ARBA" id="ARBA00006991"/>
    </source>
</evidence>
<feature type="domain" description="C2H2-type" evidence="13">
    <location>
        <begin position="1320"/>
        <end position="1347"/>
    </location>
</feature>
<evidence type="ECO:0000256" key="12">
    <source>
        <dbReference type="SAM" id="MobiDB-lite"/>
    </source>
</evidence>
<evidence type="ECO:0000256" key="6">
    <source>
        <dbReference type="ARBA" id="ARBA00022833"/>
    </source>
</evidence>
<feature type="domain" description="C2H2-type" evidence="13">
    <location>
        <begin position="622"/>
        <end position="644"/>
    </location>
</feature>
<feature type="domain" description="C2H2-type" evidence="13">
    <location>
        <begin position="143"/>
        <end position="167"/>
    </location>
</feature>
<reference evidence="14" key="1">
    <citation type="submission" date="2022-03" db="EMBL/GenBank/DDBJ databases">
        <authorList>
            <person name="Lindestad O."/>
        </authorList>
    </citation>
    <scope>NUCLEOTIDE SEQUENCE</scope>
</reference>
<comment type="similarity">
    <text evidence="2">Belongs to the krueppel C2H2-type zinc-finger protein family.</text>
</comment>
<feature type="domain" description="C2H2-type" evidence="13">
    <location>
        <begin position="1517"/>
        <end position="1545"/>
    </location>
</feature>
<feature type="domain" description="C2H2-type" evidence="13">
    <location>
        <begin position="263"/>
        <end position="285"/>
    </location>
</feature>
<feature type="domain" description="C2H2-type" evidence="13">
    <location>
        <begin position="708"/>
        <end position="736"/>
    </location>
</feature>
<evidence type="ECO:0000256" key="5">
    <source>
        <dbReference type="ARBA" id="ARBA00022771"/>
    </source>
</evidence>
<keyword evidence="9" id="KW-0804">Transcription</keyword>
<gene>
    <name evidence="14" type="primary">jg5990</name>
    <name evidence="14" type="ORF">PAEG_LOCUS22208</name>
</gene>
<feature type="domain" description="C2H2-type" evidence="13">
    <location>
        <begin position="1148"/>
        <end position="1171"/>
    </location>
</feature>
<dbReference type="Pfam" id="PF13912">
    <property type="entry name" value="zf-C2H2_6"/>
    <property type="match status" value="2"/>
</dbReference>
<dbReference type="Gene3D" id="3.30.160.60">
    <property type="entry name" value="Classic Zinc Finger"/>
    <property type="match status" value="17"/>
</dbReference>
<keyword evidence="6" id="KW-0862">Zinc</keyword>
<keyword evidence="8" id="KW-0238">DNA-binding</keyword>
<dbReference type="GO" id="GO:0000978">
    <property type="term" value="F:RNA polymerase II cis-regulatory region sequence-specific DNA binding"/>
    <property type="evidence" value="ECO:0007669"/>
    <property type="project" value="TreeGrafter"/>
</dbReference>
<keyword evidence="3" id="KW-0479">Metal-binding</keyword>
<feature type="region of interest" description="Disordered" evidence="12">
    <location>
        <begin position="75"/>
        <end position="101"/>
    </location>
</feature>
<dbReference type="SMART" id="SM00355">
    <property type="entry name" value="ZnF_C2H2"/>
    <property type="match status" value="35"/>
</dbReference>
<keyword evidence="7" id="KW-0805">Transcription regulation</keyword>
<dbReference type="GO" id="GO:0001227">
    <property type="term" value="F:DNA-binding transcription repressor activity, RNA polymerase II-specific"/>
    <property type="evidence" value="ECO:0007669"/>
    <property type="project" value="TreeGrafter"/>
</dbReference>
<dbReference type="PROSITE" id="PS50157">
    <property type="entry name" value="ZINC_FINGER_C2H2_2"/>
    <property type="match status" value="25"/>
</dbReference>
<dbReference type="SUPFAM" id="SSF57667">
    <property type="entry name" value="beta-beta-alpha zinc fingers"/>
    <property type="match status" value="10"/>
</dbReference>
<dbReference type="PROSITE" id="PS00028">
    <property type="entry name" value="ZINC_FINGER_C2H2_1"/>
    <property type="match status" value="30"/>
</dbReference>
<dbReference type="PANTHER" id="PTHR24399:SF70">
    <property type="entry name" value="C2H2-TYPE DOMAIN-CONTAINING PROTEIN"/>
    <property type="match status" value="1"/>
</dbReference>
<dbReference type="FunFam" id="3.30.160.60:FF:000446">
    <property type="entry name" value="Zinc finger protein"/>
    <property type="match status" value="1"/>
</dbReference>
<evidence type="ECO:0000256" key="3">
    <source>
        <dbReference type="ARBA" id="ARBA00022723"/>
    </source>
</evidence>
<dbReference type="EMBL" id="CAKXAJ010026023">
    <property type="protein sequence ID" value="CAH2251334.1"/>
    <property type="molecule type" value="Genomic_DNA"/>
</dbReference>
<sequence length="1547" mass="180975">MHITVTPNSLHVRRSGKKYKHLFLFLGTDSLPTDRPTPAKRIVPLFQVAYDRSLCKPLGTVTAFRKLRLKDRINTPSPLTMRDYTPSRSPSPVSITQRNPSPVEVPRTVKVLAAKKHSDYRQNALTVFEFSTVYPFVYGNNKFKCFVCAEPFLETLLLRQHMNETHTFAPLKRLVNNRRENVLKVDVGELECKLCSVKPKDLLQLKYHLKEDHQKPIDPDLQDNMIPFKLEEEDGAYKCVICEGVFIKVRILVIHMSVHFSNYSCEICGSGFMTLRLLKKHLEVHETGNFPCDRCNKVFSTTYKRALHVRGVHLKQYPRRCPICPERFNSNYRRTIHLQNVHNQSTRVHKCVIIETDSSIVIKDDDGSEIKLKLLKKPINIEDLICEYEDKKETPNQDLILNDIGGMKRKKFKKRNVTGSVKHNIEKINAVSYLKEPLALDEMVLGQKCNIKAVTCNVNINNVTLRKSPRRRTSDLENQIWKQNALTLFEFSYVYPFIHACNKYKCFICTKVFLDTSHLREHSLKDHCVKDYRNELNNRVRDKILKVDVTLLQCRICQSISPNLHTLKSHLKGHNKKIEPDFKDNMIPFKLRDDDFQCQICDETFLKLRLLIIHMSKHFNNYSCETCGAVFVSLHLLRRHLQTHKVGNFPCEVCDKVFSNSAKRTMHMRGVHLKQCPRTCPICPERFNSNYQRTKHLRIVHNQTSGLFKCETCAREYDLKYQLLIHIRSVHMQERNQECGICHSRFFSKYCLSRHMMIHTGEKNFKCEVCGKAYARRKNLKEHMKSHEIGQVCSVCCLDCGDHASLVVHLSLFPGTQRPTPRTSIWQMTIYERLNAATFLEHTTVKPFFYQQANFKCFYCSEIFPEIHSVLQHTALHPVPDRSTLLKQYLRKGKRVIKVDISVLKCRVCDHRFSDLDDIRKHLVVLHSQEFNTAGNGLMAYDLSMTKGLLSCHKCGKTFNSFFLLNRHMNVHFNVVCETCGLGFISHQRLINHRIVHQNGVHKCDRCQEVFPTKLKLRYHLFKKHEEPNSKKSKPLKCPHCLERFSEHYKKMTHLKEAHGITFTFDCQVCKAVYPTRRALTEHTTKQHTQTIQCKVCGKCFGTKSLLKMHSRGHTGERNFYCTVCHKAYMHERTLREHMRVHGPVWKYTCAECGNGFHNRNDYNKHVKQWHPQWQFRTIVKNFGSGVTSCRSTSIWQLTVAERNNAATFIQFTTVKPFIFMGWSFKCFYCEKYFSDAPSLLDHTSKHEILNRDLILDKYVSRGKRTLQVDISNLVCRLCDQAYPNLDAVRSHLTHQHHKLFRPASNGMTEYNMVAKNDYFVCHICSKEFPSFSLLNSHMNSHFGKVVCENCGAAFLNQHMLLKHREKHLHTKHNCQQCDKVFVKKSQLKYHSEVVHKGKGKVKMKKCNLCQQTFKEHYGKMVHMRVVHGVFSSFQCHMCKTNFNSRRTLTEHTTRYHTEKFKCELCSKCFSIDSKLKQHMRGHTGERNFVCRICKNAYMHSMTLRKHMKTHEPVFKFTCSECMTGFDNENDYSKHVKEWHTFDEVED</sequence>
<feature type="compositionally biased region" description="Polar residues" evidence="12">
    <location>
        <begin position="86"/>
        <end position="100"/>
    </location>
</feature>
<dbReference type="FunFam" id="3.30.160.60:FF:001480">
    <property type="entry name" value="Si:cabz01071911.3"/>
    <property type="match status" value="1"/>
</dbReference>
<dbReference type="Pfam" id="PF00096">
    <property type="entry name" value="zf-C2H2"/>
    <property type="match status" value="6"/>
</dbReference>
<dbReference type="InterPro" id="IPR013087">
    <property type="entry name" value="Znf_C2H2_type"/>
</dbReference>
<feature type="domain" description="C2H2-type" evidence="13">
    <location>
        <begin position="737"/>
        <end position="764"/>
    </location>
</feature>
<feature type="domain" description="C2H2-type" evidence="13">
    <location>
        <begin position="1225"/>
        <end position="1247"/>
    </location>
</feature>
<evidence type="ECO:0000256" key="4">
    <source>
        <dbReference type="ARBA" id="ARBA00022737"/>
    </source>
</evidence>
<feature type="domain" description="C2H2-type" evidence="13">
    <location>
        <begin position="1346"/>
        <end position="1373"/>
    </location>
</feature>
<keyword evidence="10" id="KW-0539">Nucleus</keyword>
<protein>
    <submittedName>
        <fullName evidence="14">Jg5990 protein</fullName>
    </submittedName>
</protein>
<keyword evidence="5 11" id="KW-0863">Zinc-finger</keyword>
<feature type="domain" description="C2H2-type" evidence="13">
    <location>
        <begin position="1461"/>
        <end position="1488"/>
    </location>
</feature>
<evidence type="ECO:0000313" key="14">
    <source>
        <dbReference type="EMBL" id="CAH2251334.1"/>
    </source>
</evidence>
<dbReference type="PANTHER" id="PTHR24399">
    <property type="entry name" value="ZINC FINGER AND BTB DOMAIN-CONTAINING"/>
    <property type="match status" value="1"/>
</dbReference>
<feature type="domain" description="C2H2-type" evidence="13">
    <location>
        <begin position="1373"/>
        <end position="1401"/>
    </location>
</feature>
<dbReference type="GO" id="GO:0008270">
    <property type="term" value="F:zinc ion binding"/>
    <property type="evidence" value="ECO:0007669"/>
    <property type="project" value="UniProtKB-KW"/>
</dbReference>
<dbReference type="OrthoDB" id="8117402at2759"/>
<evidence type="ECO:0000256" key="8">
    <source>
        <dbReference type="ARBA" id="ARBA00023125"/>
    </source>
</evidence>
<proteinExistence type="inferred from homology"/>
<feature type="domain" description="C2H2-type" evidence="13">
    <location>
        <begin position="1489"/>
        <end position="1511"/>
    </location>
</feature>
<evidence type="ECO:0000256" key="1">
    <source>
        <dbReference type="ARBA" id="ARBA00004123"/>
    </source>
</evidence>
<name>A0A8S4SAA9_9NEOP</name>
<feature type="domain" description="C2H2-type" evidence="13">
    <location>
        <begin position="975"/>
        <end position="997"/>
    </location>
</feature>
<dbReference type="Proteomes" id="UP000838756">
    <property type="component" value="Unassembled WGS sequence"/>
</dbReference>
<feature type="domain" description="C2H2-type" evidence="13">
    <location>
        <begin position="596"/>
        <end position="623"/>
    </location>
</feature>
<feature type="domain" description="C2H2-type" evidence="13">
    <location>
        <begin position="904"/>
        <end position="932"/>
    </location>
</feature>
<evidence type="ECO:0000256" key="10">
    <source>
        <dbReference type="ARBA" id="ARBA00023242"/>
    </source>
</evidence>
<feature type="domain" description="C2H2-type" evidence="13">
    <location>
        <begin position="649"/>
        <end position="677"/>
    </location>
</feature>
<feature type="domain" description="C2H2-type" evidence="13">
    <location>
        <begin position="237"/>
        <end position="264"/>
    </location>
</feature>
<accession>A0A8S4SAA9</accession>
<evidence type="ECO:0000313" key="15">
    <source>
        <dbReference type="Proteomes" id="UP000838756"/>
    </source>
</evidence>
<evidence type="ECO:0000256" key="11">
    <source>
        <dbReference type="PROSITE-ProRule" id="PRU00042"/>
    </source>
</evidence>
<dbReference type="InterPro" id="IPR041661">
    <property type="entry name" value="ZN622/Rei1/Reh1_Znf-C2H2"/>
</dbReference>
<dbReference type="InterPro" id="IPR036236">
    <property type="entry name" value="Znf_C2H2_sf"/>
</dbReference>
<comment type="caution">
    <text evidence="14">The sequence shown here is derived from an EMBL/GenBank/DDBJ whole genome shotgun (WGS) entry which is preliminary data.</text>
</comment>